<name>A0ABU8LG01_9MICO</name>
<keyword evidence="2" id="KW-1185">Reference proteome</keyword>
<organism evidence="1 2">
    <name type="scientific">Microbacterium bandirmense</name>
    <dbReference type="NCBI Taxonomy" id="3122050"/>
    <lineage>
        <taxon>Bacteria</taxon>
        <taxon>Bacillati</taxon>
        <taxon>Actinomycetota</taxon>
        <taxon>Actinomycetes</taxon>
        <taxon>Micrococcales</taxon>
        <taxon>Microbacteriaceae</taxon>
        <taxon>Microbacterium</taxon>
    </lineage>
</organism>
<dbReference type="Proteomes" id="UP001371224">
    <property type="component" value="Unassembled WGS sequence"/>
</dbReference>
<proteinExistence type="predicted"/>
<dbReference type="RefSeq" id="WP_337333568.1">
    <property type="nucleotide sequence ID" value="NZ_JBBDGM010000020.1"/>
</dbReference>
<reference evidence="1 2" key="1">
    <citation type="submission" date="2024-02" db="EMBL/GenBank/DDBJ databases">
        <authorList>
            <person name="Saticioglu I.B."/>
        </authorList>
    </citation>
    <scope>NUCLEOTIDE SEQUENCE [LARGE SCALE GENOMIC DNA]</scope>
    <source>
        <strain evidence="1 2">Mu-80</strain>
    </source>
</reference>
<sequence length="119" mass="12164">MNDIAVPVPDGASSLARIGEILGEAKISLEGGGMWGGVAHYLVADGRAAMRALVAAGFHGVEAREAVVVPLDADVPGALGRIMARLADAGIGLLAQYSDHDNRKVLVVDRPAAAREALA</sequence>
<protein>
    <recommendedName>
        <fullName evidence="3">Amino acid-binding ACT domain-containing protein</fullName>
    </recommendedName>
</protein>
<comment type="caution">
    <text evidence="1">The sequence shown here is derived from an EMBL/GenBank/DDBJ whole genome shotgun (WGS) entry which is preliminary data.</text>
</comment>
<dbReference type="EMBL" id="JBBDGM010000020">
    <property type="protein sequence ID" value="MEJ1089925.1"/>
    <property type="molecule type" value="Genomic_DNA"/>
</dbReference>
<evidence type="ECO:0008006" key="3">
    <source>
        <dbReference type="Google" id="ProtNLM"/>
    </source>
</evidence>
<accession>A0ABU8LG01</accession>
<dbReference type="Gene3D" id="3.30.2130.10">
    <property type="entry name" value="VC0802-like"/>
    <property type="match status" value="1"/>
</dbReference>
<evidence type="ECO:0000313" key="2">
    <source>
        <dbReference type="Proteomes" id="UP001371224"/>
    </source>
</evidence>
<evidence type="ECO:0000313" key="1">
    <source>
        <dbReference type="EMBL" id="MEJ1089925.1"/>
    </source>
</evidence>
<gene>
    <name evidence="1" type="ORF">WDU99_16530</name>
</gene>